<sequence length="84" mass="9324">MPCERRLTCIFESVPSRASEHSIPHGGTGSNVYSHDTLLCACSMNSRTSYSGWLLIPRRTVHALSNVGEPSSFSQKLVWQRTSI</sequence>
<evidence type="ECO:0000313" key="1">
    <source>
        <dbReference type="EMBL" id="PWZ04255.1"/>
    </source>
</evidence>
<gene>
    <name evidence="1" type="ORF">Zm00014a_031121</name>
</gene>
<comment type="caution">
    <text evidence="1">The sequence shown here is derived from an EMBL/GenBank/DDBJ whole genome shotgun (WGS) entry which is preliminary data.</text>
</comment>
<protein>
    <submittedName>
        <fullName evidence="1">Uncharacterized protein</fullName>
    </submittedName>
</protein>
<proteinExistence type="predicted"/>
<organism evidence="1 2">
    <name type="scientific">Zea mays</name>
    <name type="common">Maize</name>
    <dbReference type="NCBI Taxonomy" id="4577"/>
    <lineage>
        <taxon>Eukaryota</taxon>
        <taxon>Viridiplantae</taxon>
        <taxon>Streptophyta</taxon>
        <taxon>Embryophyta</taxon>
        <taxon>Tracheophyta</taxon>
        <taxon>Spermatophyta</taxon>
        <taxon>Magnoliopsida</taxon>
        <taxon>Liliopsida</taxon>
        <taxon>Poales</taxon>
        <taxon>Poaceae</taxon>
        <taxon>PACMAD clade</taxon>
        <taxon>Panicoideae</taxon>
        <taxon>Andropogonodae</taxon>
        <taxon>Andropogoneae</taxon>
        <taxon>Tripsacinae</taxon>
        <taxon>Zea</taxon>
    </lineage>
</organism>
<dbReference type="Proteomes" id="UP000251960">
    <property type="component" value="Unassembled WGS sequence"/>
</dbReference>
<accession>A0A3L6D6Q1</accession>
<dbReference type="AlphaFoldDB" id="A0A3L6D6Q1"/>
<name>A0A3L6D6Q1_MAIZE</name>
<reference evidence="1 2" key="1">
    <citation type="journal article" date="2018" name="Nat. Genet.">
        <title>Extensive intraspecific gene order and gene structural variations between Mo17 and other maize genomes.</title>
        <authorList>
            <person name="Sun S."/>
            <person name="Zhou Y."/>
            <person name="Chen J."/>
            <person name="Shi J."/>
            <person name="Zhao H."/>
            <person name="Zhao H."/>
            <person name="Song W."/>
            <person name="Zhang M."/>
            <person name="Cui Y."/>
            <person name="Dong X."/>
            <person name="Liu H."/>
            <person name="Ma X."/>
            <person name="Jiao Y."/>
            <person name="Wang B."/>
            <person name="Wei X."/>
            <person name="Stein J.C."/>
            <person name="Glaubitz J.C."/>
            <person name="Lu F."/>
            <person name="Yu G."/>
            <person name="Liang C."/>
            <person name="Fengler K."/>
            <person name="Li B."/>
            <person name="Rafalski A."/>
            <person name="Schnable P.S."/>
            <person name="Ware D.H."/>
            <person name="Buckler E.S."/>
            <person name="Lai J."/>
        </authorList>
    </citation>
    <scope>NUCLEOTIDE SEQUENCE [LARGE SCALE GENOMIC DNA]</scope>
    <source>
        <strain evidence="2">cv. Missouri 17</strain>
        <tissue evidence="1">Seedling</tissue>
    </source>
</reference>
<dbReference type="EMBL" id="NCVQ01000629">
    <property type="protein sequence ID" value="PWZ04255.1"/>
    <property type="molecule type" value="Genomic_DNA"/>
</dbReference>
<evidence type="ECO:0000313" key="2">
    <source>
        <dbReference type="Proteomes" id="UP000251960"/>
    </source>
</evidence>